<evidence type="ECO:0000313" key="4">
    <source>
        <dbReference type="Proteomes" id="UP000284824"/>
    </source>
</evidence>
<accession>A0A438LZ16</accession>
<dbReference type="OrthoDB" id="5241256at2"/>
<feature type="domain" description="AB hydrolase-1" evidence="2">
    <location>
        <begin position="371"/>
        <end position="590"/>
    </location>
</feature>
<organism evidence="3 4">
    <name type="scientific">Nonomuraea polychroma</name>
    <dbReference type="NCBI Taxonomy" id="46176"/>
    <lineage>
        <taxon>Bacteria</taxon>
        <taxon>Bacillati</taxon>
        <taxon>Actinomycetota</taxon>
        <taxon>Actinomycetes</taxon>
        <taxon>Streptosporangiales</taxon>
        <taxon>Streptosporangiaceae</taxon>
        <taxon>Nonomuraea</taxon>
    </lineage>
</organism>
<feature type="domain" description="Thioester reductase (TE)" evidence="1">
    <location>
        <begin position="9"/>
        <end position="234"/>
    </location>
</feature>
<dbReference type="PANTHER" id="PTHR43798:SF33">
    <property type="entry name" value="HYDROLASE, PUTATIVE (AFU_ORTHOLOGUE AFUA_2G14860)-RELATED"/>
    <property type="match status" value="1"/>
</dbReference>
<dbReference type="GO" id="GO:0046464">
    <property type="term" value="P:acylglycerol catabolic process"/>
    <property type="evidence" value="ECO:0007669"/>
    <property type="project" value="TreeGrafter"/>
</dbReference>
<gene>
    <name evidence="3" type="ORF">EDD27_1114</name>
</gene>
<dbReference type="InterPro" id="IPR000073">
    <property type="entry name" value="AB_hydrolase_1"/>
</dbReference>
<name>A0A438LZ16_9ACTN</name>
<dbReference type="InterPro" id="IPR050266">
    <property type="entry name" value="AB_hydrolase_sf"/>
</dbReference>
<evidence type="ECO:0000259" key="2">
    <source>
        <dbReference type="Pfam" id="PF12697"/>
    </source>
</evidence>
<keyword evidence="4" id="KW-1185">Reference proteome</keyword>
<dbReference type="SUPFAM" id="SSF51735">
    <property type="entry name" value="NAD(P)-binding Rossmann-fold domains"/>
    <property type="match status" value="1"/>
</dbReference>
<dbReference type="Pfam" id="PF07993">
    <property type="entry name" value="NAD_binding_4"/>
    <property type="match status" value="1"/>
</dbReference>
<evidence type="ECO:0000259" key="1">
    <source>
        <dbReference type="Pfam" id="PF07993"/>
    </source>
</evidence>
<dbReference type="Gene3D" id="3.40.50.1820">
    <property type="entry name" value="alpha/beta hydrolase"/>
    <property type="match status" value="1"/>
</dbReference>
<protein>
    <submittedName>
        <fullName evidence="3">Nucleoside-diphosphate-sugar epimerase</fullName>
    </submittedName>
</protein>
<evidence type="ECO:0000313" key="3">
    <source>
        <dbReference type="EMBL" id="RVX38786.1"/>
    </source>
</evidence>
<dbReference type="Gene3D" id="3.40.50.720">
    <property type="entry name" value="NAD(P)-binding Rossmann-like Domain"/>
    <property type="match status" value="1"/>
</dbReference>
<dbReference type="PANTHER" id="PTHR43798">
    <property type="entry name" value="MONOACYLGLYCEROL LIPASE"/>
    <property type="match status" value="1"/>
</dbReference>
<dbReference type="GO" id="GO:0016020">
    <property type="term" value="C:membrane"/>
    <property type="evidence" value="ECO:0007669"/>
    <property type="project" value="TreeGrafter"/>
</dbReference>
<dbReference type="AlphaFoldDB" id="A0A438LZ16"/>
<sequence length="613" mass="65491">MSRHALVFGASGFIGRHLILALDQAGVRVTAATRDSASFTRLSGWLAEHGCRAAPAGVRVDFDAPSLVEGDAVGLEDVTEIYNCAGAYRFGMTVQEARRANVFSVRAIVSFAARLPRLRRLVHVSGYRVGGLDPATMPWSDELVRRVYRRVGAYEGSKVESDAVLQATADQLGVPWSIVNPASVIGVSTSGESDQQLGLAASLKEIWRGSIAALPGNARTFVPVIAVDYLARFMTLLPEDPAAARAAYWILDDDTPPLPDLLSLVGRHYQVKVPRLKVPVPVVRRLPAALTKADPETLTFMSSDRYPTGPAREFAGRHGLELPDTVESILRWADHLAAHRFGAAPAEGPVRRFTRHAGVRTFGIGEPGAPVLVLPGLPVNADTWAPVAATLGHARVVDLPGLGLSGGRPRDLSAWLAALVEESGPAHLVGHSIGAAAALEAALARPDRVERLTLVSPFFLQARAGFATRLAPLTRLYLRRVRPDALSRLLTGDTAQAGELESSAEDLRRGRVAAHVAQLLSTAGSRRWRRDLRAKLGRYPGRVHVIVGSEDPLTDEGRALVDTLGARASVSTIGGAGHHPQLTHGEELARSIREHAPVSALPPVRGDGGEGGW</sequence>
<dbReference type="SUPFAM" id="SSF53474">
    <property type="entry name" value="alpha/beta-Hydrolases"/>
    <property type="match status" value="1"/>
</dbReference>
<dbReference type="EMBL" id="SAUN01000001">
    <property type="protein sequence ID" value="RVX38786.1"/>
    <property type="molecule type" value="Genomic_DNA"/>
</dbReference>
<dbReference type="Pfam" id="PF12697">
    <property type="entry name" value="Abhydrolase_6"/>
    <property type="match status" value="1"/>
</dbReference>
<comment type="caution">
    <text evidence="3">The sequence shown here is derived from an EMBL/GenBank/DDBJ whole genome shotgun (WGS) entry which is preliminary data.</text>
</comment>
<proteinExistence type="predicted"/>
<dbReference type="RefSeq" id="WP_127931369.1">
    <property type="nucleotide sequence ID" value="NZ_SAUN01000001.1"/>
</dbReference>
<dbReference type="GO" id="GO:0047372">
    <property type="term" value="F:monoacylglycerol lipase activity"/>
    <property type="evidence" value="ECO:0007669"/>
    <property type="project" value="TreeGrafter"/>
</dbReference>
<dbReference type="Proteomes" id="UP000284824">
    <property type="component" value="Unassembled WGS sequence"/>
</dbReference>
<dbReference type="InterPro" id="IPR036291">
    <property type="entry name" value="NAD(P)-bd_dom_sf"/>
</dbReference>
<dbReference type="InterPro" id="IPR029058">
    <property type="entry name" value="AB_hydrolase_fold"/>
</dbReference>
<reference evidence="3 4" key="1">
    <citation type="submission" date="2019-01" db="EMBL/GenBank/DDBJ databases">
        <title>Sequencing the genomes of 1000 actinobacteria strains.</title>
        <authorList>
            <person name="Klenk H.-P."/>
        </authorList>
    </citation>
    <scope>NUCLEOTIDE SEQUENCE [LARGE SCALE GENOMIC DNA]</scope>
    <source>
        <strain evidence="3 4">DSM 43925</strain>
    </source>
</reference>
<dbReference type="InterPro" id="IPR013120">
    <property type="entry name" value="FAR_NAD-bd"/>
</dbReference>